<reference evidence="1 2" key="1">
    <citation type="submission" date="2016-01" db="EMBL/GenBank/DDBJ databases">
        <title>Genome sequencing of Roseivirga echinicomitans KMM 6058.</title>
        <authorList>
            <person name="Selvaratnam C."/>
            <person name="Thevarajoo S."/>
            <person name="Goh K.M."/>
            <person name="Ee R."/>
            <person name="Chan K.-G."/>
            <person name="Chong C.S."/>
        </authorList>
    </citation>
    <scope>NUCLEOTIDE SEQUENCE [LARGE SCALE GENOMIC DNA]</scope>
    <source>
        <strain evidence="1 2">KMM 6058</strain>
    </source>
</reference>
<dbReference type="STRING" id="296218.AWN68_08630"/>
<proteinExistence type="predicted"/>
<comment type="caution">
    <text evidence="1">The sequence shown here is derived from an EMBL/GenBank/DDBJ whole genome shotgun (WGS) entry which is preliminary data.</text>
</comment>
<dbReference type="EMBL" id="LRDB01000050">
    <property type="protein sequence ID" value="KYG72761.1"/>
    <property type="molecule type" value="Genomic_DNA"/>
</dbReference>
<protein>
    <submittedName>
        <fullName evidence="1">Uncharacterized protein</fullName>
    </submittedName>
</protein>
<accession>A0A150X207</accession>
<sequence length="89" mass="10635">MKNFHFLIVRFQNVERRFAGTTLEGDSGKYFLHLPLEFPPTYFDTDRQIDISKVVWNIPTDYGLAFWLIHFFLTTIHSDERFLVWSFGS</sequence>
<keyword evidence="2" id="KW-1185">Reference proteome</keyword>
<dbReference type="Proteomes" id="UP000075615">
    <property type="component" value="Unassembled WGS sequence"/>
</dbReference>
<name>A0A150X207_9BACT</name>
<gene>
    <name evidence="1" type="ORF">AWN68_08630</name>
</gene>
<evidence type="ECO:0000313" key="1">
    <source>
        <dbReference type="EMBL" id="KYG72761.1"/>
    </source>
</evidence>
<organism evidence="1 2">
    <name type="scientific">Roseivirga echinicomitans</name>
    <dbReference type="NCBI Taxonomy" id="296218"/>
    <lineage>
        <taxon>Bacteria</taxon>
        <taxon>Pseudomonadati</taxon>
        <taxon>Bacteroidota</taxon>
        <taxon>Cytophagia</taxon>
        <taxon>Cytophagales</taxon>
        <taxon>Roseivirgaceae</taxon>
        <taxon>Roseivirga</taxon>
    </lineage>
</organism>
<evidence type="ECO:0000313" key="2">
    <source>
        <dbReference type="Proteomes" id="UP000075615"/>
    </source>
</evidence>
<dbReference type="AlphaFoldDB" id="A0A150X207"/>